<keyword evidence="4" id="KW-1185">Reference proteome</keyword>
<dbReference type="PANTHER" id="PTHR13847">
    <property type="entry name" value="SARCOSINE DEHYDROGENASE-RELATED"/>
    <property type="match status" value="1"/>
</dbReference>
<keyword evidence="1" id="KW-0560">Oxidoreductase</keyword>
<evidence type="ECO:0000313" key="4">
    <source>
        <dbReference type="Proteomes" id="UP000325255"/>
    </source>
</evidence>
<dbReference type="RefSeq" id="WP_150039024.1">
    <property type="nucleotide sequence ID" value="NZ_OW485601.1"/>
</dbReference>
<dbReference type="AlphaFoldDB" id="A0A5M6J0G2"/>
<dbReference type="OrthoDB" id="9805337at2"/>
<evidence type="ECO:0000259" key="2">
    <source>
        <dbReference type="Pfam" id="PF01266"/>
    </source>
</evidence>
<accession>A0A5M6J0G2</accession>
<dbReference type="GO" id="GO:0016491">
    <property type="term" value="F:oxidoreductase activity"/>
    <property type="evidence" value="ECO:0007669"/>
    <property type="project" value="UniProtKB-KW"/>
</dbReference>
<protein>
    <submittedName>
        <fullName evidence="3">FAD-binding oxidoreductase</fullName>
    </submittedName>
</protein>
<dbReference type="Gene3D" id="3.50.50.60">
    <property type="entry name" value="FAD/NAD(P)-binding domain"/>
    <property type="match status" value="2"/>
</dbReference>
<dbReference type="Pfam" id="PF01266">
    <property type="entry name" value="DAO"/>
    <property type="match status" value="1"/>
</dbReference>
<dbReference type="InterPro" id="IPR006076">
    <property type="entry name" value="FAD-dep_OxRdtase"/>
</dbReference>
<gene>
    <name evidence="3" type="ORF">F1189_02525</name>
</gene>
<evidence type="ECO:0000256" key="1">
    <source>
        <dbReference type="ARBA" id="ARBA00023002"/>
    </source>
</evidence>
<dbReference type="Gene3D" id="3.30.9.10">
    <property type="entry name" value="D-Amino Acid Oxidase, subunit A, domain 2"/>
    <property type="match status" value="1"/>
</dbReference>
<dbReference type="SUPFAM" id="SSF54373">
    <property type="entry name" value="FAD-linked reductases, C-terminal domain"/>
    <property type="match status" value="1"/>
</dbReference>
<proteinExistence type="predicted"/>
<dbReference type="Proteomes" id="UP000325255">
    <property type="component" value="Unassembled WGS sequence"/>
</dbReference>
<dbReference type="SUPFAM" id="SSF51905">
    <property type="entry name" value="FAD/NAD(P)-binding domain"/>
    <property type="match status" value="1"/>
</dbReference>
<dbReference type="GO" id="GO:0005737">
    <property type="term" value="C:cytoplasm"/>
    <property type="evidence" value="ECO:0007669"/>
    <property type="project" value="TreeGrafter"/>
</dbReference>
<dbReference type="PANTHER" id="PTHR13847:SF289">
    <property type="entry name" value="GLYCINE OXIDASE"/>
    <property type="match status" value="1"/>
</dbReference>
<dbReference type="InterPro" id="IPR036188">
    <property type="entry name" value="FAD/NAD-bd_sf"/>
</dbReference>
<feature type="domain" description="FAD dependent oxidoreductase" evidence="2">
    <location>
        <begin position="7"/>
        <end position="395"/>
    </location>
</feature>
<organism evidence="3 4">
    <name type="scientific">Rhodovastum atsumiense</name>
    <dbReference type="NCBI Taxonomy" id="504468"/>
    <lineage>
        <taxon>Bacteria</taxon>
        <taxon>Pseudomonadati</taxon>
        <taxon>Pseudomonadota</taxon>
        <taxon>Alphaproteobacteria</taxon>
        <taxon>Acetobacterales</taxon>
        <taxon>Acetobacteraceae</taxon>
        <taxon>Rhodovastum</taxon>
    </lineage>
</organism>
<sequence>MTSSSPIAVVGAGVVGVACARALQRAGRQVVLFDPAPPGSLTSSGNAGHIALDHIRPLARPDVLAGVPRMLTTPLGPLTLRWRGVPALSPWFARFAAAALPARVTAGTTALAALLGTALPDWKAELQTAGLSDMLRRQGTLTVIETPGRLAAARAEGRLLASHGVAFRDLSGAEVMAEMPGLARVPAGGRLFPTAAHVLDPFGLVQALAARFVADGGTLVAAPVTGFRRGEGRITAVVTDAAEHPVDAVVLTAGLASATLGRDLGLVLPLTAERGYHAMLAPDALPVPRPTSFAERGFVITPLAHGIRLAGTVEFGADGRPPAWARADILAQHVHTLFGREVEVTERWHGDRPTLPDYLPALGAAPGHANLLVAAGHQHLGLTLAAATGRIVAALLTGTPPGLDLKPFDPGRFARRPS</sequence>
<name>A0A5M6J0G2_9PROT</name>
<evidence type="ECO:0000313" key="3">
    <source>
        <dbReference type="EMBL" id="KAA5614096.1"/>
    </source>
</evidence>
<reference evidence="3 4" key="1">
    <citation type="submission" date="2019-09" db="EMBL/GenBank/DDBJ databases">
        <title>Genome sequence of Rhodovastum atsumiense, a diverse member of the Acetobacteraceae family of non-sulfur purple photosynthetic bacteria.</title>
        <authorList>
            <person name="Meyer T."/>
            <person name="Kyndt J."/>
        </authorList>
    </citation>
    <scope>NUCLEOTIDE SEQUENCE [LARGE SCALE GENOMIC DNA]</scope>
    <source>
        <strain evidence="3 4">DSM 21279</strain>
    </source>
</reference>
<dbReference type="EMBL" id="VWPK01000003">
    <property type="protein sequence ID" value="KAA5614096.1"/>
    <property type="molecule type" value="Genomic_DNA"/>
</dbReference>
<comment type="caution">
    <text evidence="3">The sequence shown here is derived from an EMBL/GenBank/DDBJ whole genome shotgun (WGS) entry which is preliminary data.</text>
</comment>